<dbReference type="Pfam" id="PF17157">
    <property type="entry name" value="GAPES4"/>
    <property type="match status" value="1"/>
</dbReference>
<dbReference type="Proteomes" id="UP001310248">
    <property type="component" value="Unassembled WGS sequence"/>
</dbReference>
<evidence type="ECO:0000256" key="1">
    <source>
        <dbReference type="SAM" id="Phobius"/>
    </source>
</evidence>
<dbReference type="NCBIfam" id="TIGR00254">
    <property type="entry name" value="GGDEF"/>
    <property type="match status" value="1"/>
</dbReference>
<dbReference type="CDD" id="cd01949">
    <property type="entry name" value="GGDEF"/>
    <property type="match status" value="1"/>
</dbReference>
<dbReference type="InterPro" id="IPR050706">
    <property type="entry name" value="Cyclic-di-GMP_PDE-like"/>
</dbReference>
<keyword evidence="1" id="KW-0472">Membrane</keyword>
<feature type="transmembrane region" description="Helical" evidence="1">
    <location>
        <begin position="7"/>
        <end position="30"/>
    </location>
</feature>
<dbReference type="PANTHER" id="PTHR33121:SF32">
    <property type="entry name" value="RNASE E SPECIFICITY FACTOR CSRD"/>
    <property type="match status" value="1"/>
</dbReference>
<feature type="transmembrane region" description="Helical" evidence="1">
    <location>
        <begin position="134"/>
        <end position="153"/>
    </location>
</feature>
<name>A0ABU7G7U7_9ALTE</name>
<dbReference type="PANTHER" id="PTHR33121">
    <property type="entry name" value="CYCLIC DI-GMP PHOSPHODIESTERASE PDEF"/>
    <property type="match status" value="1"/>
</dbReference>
<feature type="domain" description="GGDEF" evidence="3">
    <location>
        <begin position="250"/>
        <end position="383"/>
    </location>
</feature>
<feature type="domain" description="EAL" evidence="2">
    <location>
        <begin position="394"/>
        <end position="630"/>
    </location>
</feature>
<evidence type="ECO:0000259" key="3">
    <source>
        <dbReference type="PROSITE" id="PS50887"/>
    </source>
</evidence>
<dbReference type="InterPro" id="IPR035919">
    <property type="entry name" value="EAL_sf"/>
</dbReference>
<dbReference type="RefSeq" id="WP_329776308.1">
    <property type="nucleotide sequence ID" value="NZ_JAYDYW010000013.1"/>
</dbReference>
<evidence type="ECO:0000259" key="2">
    <source>
        <dbReference type="PROSITE" id="PS50883"/>
    </source>
</evidence>
<dbReference type="CDD" id="cd01948">
    <property type="entry name" value="EAL"/>
    <property type="match status" value="1"/>
</dbReference>
<comment type="caution">
    <text evidence="4">The sequence shown here is derived from an EMBL/GenBank/DDBJ whole genome shotgun (WGS) entry which is preliminary data.</text>
</comment>
<evidence type="ECO:0000313" key="4">
    <source>
        <dbReference type="EMBL" id="MEE1675391.1"/>
    </source>
</evidence>
<protein>
    <submittedName>
        <fullName evidence="4">EAL domain-containing protein</fullName>
    </submittedName>
</protein>
<dbReference type="Pfam" id="PF00563">
    <property type="entry name" value="EAL"/>
    <property type="match status" value="1"/>
</dbReference>
<organism evidence="4 5">
    <name type="scientific">Agarivorans aestuarii</name>
    <dbReference type="NCBI Taxonomy" id="1563703"/>
    <lineage>
        <taxon>Bacteria</taxon>
        <taxon>Pseudomonadati</taxon>
        <taxon>Pseudomonadota</taxon>
        <taxon>Gammaproteobacteria</taxon>
        <taxon>Alteromonadales</taxon>
        <taxon>Alteromonadaceae</taxon>
        <taxon>Agarivorans</taxon>
    </lineage>
</organism>
<proteinExistence type="predicted"/>
<dbReference type="Pfam" id="PF00990">
    <property type="entry name" value="GGDEF"/>
    <property type="match status" value="1"/>
</dbReference>
<dbReference type="EMBL" id="JAYDYW010000013">
    <property type="protein sequence ID" value="MEE1675391.1"/>
    <property type="molecule type" value="Genomic_DNA"/>
</dbReference>
<dbReference type="InterPro" id="IPR033423">
    <property type="entry name" value="GAPES4"/>
</dbReference>
<keyword evidence="1" id="KW-0812">Transmembrane</keyword>
<sequence length="630" mass="71338">MKFSSRIIVFTISCVVGAVLLVLLGGALTFRQLAFNQQQHQLRSVVEVIDGQLSVQPETPEFAQWLPSWLRAHNIQVLEVSNRGGVIYTFRELNYTGSSKNLIPYRYPLAAHPDFFIQIWVERPFKQLTYEPEAMLGIGGGVLIVALGLIAVFRWMKSIMHGAELLQTRGNQILAGRLRDVQQGSPKEWPNAASKAIEQLITQLIEARQERSRFDCIIRNNAFVDELTQLSNRTHFLNQLEAEIGDADAHTGAVLLVYLRGMDDVNYQYARNEGDAILQQSSEALKQYTRRNIDVNLARYSGDAFALLLPLSTLDEAEDTAAGLLKLLERIPLPEVAEADDFFYIGIAGYEYGDNAQLVIEQAEDALRVAQMQRHNGWYAIPRELSSSQTGKGSVRWRTLLQHVLSNDALHYYQQEVFDEDGRVCYKELLARITDYQGEVINAGVFLPWAEKSGLQADFDKHALKFAMQQVKYSRQPISINLNIATVIKQSVMRDLLQWVFSVPLKECQKLVLEFPETQLSQLNDTEMLRLKALNKKGIKLAVERAGQRVVSTQYISELKLEYLKLHTSLVRDIQVRQVNQLAVSSLVASCAGRVQVMAVGVERNEEWRVLQRLGVHHAQGFLFSKPEPI</sequence>
<dbReference type="PROSITE" id="PS50883">
    <property type="entry name" value="EAL"/>
    <property type="match status" value="1"/>
</dbReference>
<dbReference type="SMART" id="SM00267">
    <property type="entry name" value="GGDEF"/>
    <property type="match status" value="1"/>
</dbReference>
<dbReference type="InterPro" id="IPR001633">
    <property type="entry name" value="EAL_dom"/>
</dbReference>
<dbReference type="SUPFAM" id="SSF141868">
    <property type="entry name" value="EAL domain-like"/>
    <property type="match status" value="1"/>
</dbReference>
<gene>
    <name evidence="4" type="ORF">SNR37_000716</name>
</gene>
<accession>A0ABU7G7U7</accession>
<evidence type="ECO:0000313" key="5">
    <source>
        <dbReference type="Proteomes" id="UP001310248"/>
    </source>
</evidence>
<keyword evidence="5" id="KW-1185">Reference proteome</keyword>
<dbReference type="PROSITE" id="PS50887">
    <property type="entry name" value="GGDEF"/>
    <property type="match status" value="1"/>
</dbReference>
<dbReference type="InterPro" id="IPR043128">
    <property type="entry name" value="Rev_trsase/Diguanyl_cyclase"/>
</dbReference>
<reference evidence="5" key="1">
    <citation type="submission" date="2023-07" db="EMBL/GenBank/DDBJ databases">
        <title>Draft genome sequence of Agarivorans aestuarii strain ZMCS4, a CAZymes producing bacteria isolated from the marine brown algae Clodostephus spongiosus.</title>
        <authorList>
            <person name="Lorente B."/>
            <person name="Cabral C."/>
            <person name="Frias J."/>
            <person name="Faria J."/>
            <person name="Toubarro D."/>
        </authorList>
    </citation>
    <scope>NUCLEOTIDE SEQUENCE [LARGE SCALE GENOMIC DNA]</scope>
    <source>
        <strain evidence="5">ZMCS4</strain>
    </source>
</reference>
<dbReference type="InterPro" id="IPR000160">
    <property type="entry name" value="GGDEF_dom"/>
</dbReference>
<dbReference type="SMART" id="SM00052">
    <property type="entry name" value="EAL"/>
    <property type="match status" value="1"/>
</dbReference>
<dbReference type="Gene3D" id="3.20.20.450">
    <property type="entry name" value="EAL domain"/>
    <property type="match status" value="1"/>
</dbReference>
<dbReference type="Gene3D" id="3.30.70.270">
    <property type="match status" value="1"/>
</dbReference>
<dbReference type="InterPro" id="IPR029787">
    <property type="entry name" value="Nucleotide_cyclase"/>
</dbReference>
<dbReference type="SUPFAM" id="SSF55073">
    <property type="entry name" value="Nucleotide cyclase"/>
    <property type="match status" value="1"/>
</dbReference>
<keyword evidence="1" id="KW-1133">Transmembrane helix</keyword>